<protein>
    <submittedName>
        <fullName evidence="3">Uncharacterized protein</fullName>
    </submittedName>
</protein>
<accession>A0A3S3Z8B1</accession>
<sequence length="177" mass="17540">MRRYGRRRAGTVVASCAASAALLVGCSAGPLVAPNPNMPADTSMPSPSATDAGTVTPLDDGSYRAAVYVADGPVTGDVLAAGTLVDLGGGCLGLEAEDGRRSLVAFPAGTTLEDGVVSPIGMASFGLGQPLRYTGSAGSVDRPRSALALPEGCPADVADVWYFVVPASAGVDGPGDD</sequence>
<evidence type="ECO:0000313" key="3">
    <source>
        <dbReference type="EMBL" id="RWZ50985.1"/>
    </source>
</evidence>
<gene>
    <name evidence="3" type="ORF">ELQ90_09235</name>
</gene>
<organism evidence="3 4">
    <name type="scientific">Labedella phragmitis</name>
    <dbReference type="NCBI Taxonomy" id="2498849"/>
    <lineage>
        <taxon>Bacteria</taxon>
        <taxon>Bacillati</taxon>
        <taxon>Actinomycetota</taxon>
        <taxon>Actinomycetes</taxon>
        <taxon>Micrococcales</taxon>
        <taxon>Microbacteriaceae</taxon>
        <taxon>Labedella</taxon>
    </lineage>
</organism>
<dbReference type="Proteomes" id="UP000288547">
    <property type="component" value="Unassembled WGS sequence"/>
</dbReference>
<keyword evidence="2" id="KW-0732">Signal</keyword>
<dbReference type="PROSITE" id="PS51257">
    <property type="entry name" value="PROKAR_LIPOPROTEIN"/>
    <property type="match status" value="1"/>
</dbReference>
<evidence type="ECO:0000256" key="2">
    <source>
        <dbReference type="SAM" id="SignalP"/>
    </source>
</evidence>
<dbReference type="RefSeq" id="WP_128494980.1">
    <property type="nucleotide sequence ID" value="NZ_RZNB01000003.1"/>
</dbReference>
<reference evidence="3 4" key="1">
    <citation type="submission" date="2018-12" db="EMBL/GenBank/DDBJ databases">
        <authorList>
            <person name="Li F."/>
        </authorList>
    </citation>
    <scope>NUCLEOTIDE SEQUENCE [LARGE SCALE GENOMIC DNA]</scope>
    <source>
        <strain evidence="3 4">11W25H-1</strain>
    </source>
</reference>
<proteinExistence type="predicted"/>
<dbReference type="AlphaFoldDB" id="A0A3S3Z8B1"/>
<evidence type="ECO:0000313" key="4">
    <source>
        <dbReference type="Proteomes" id="UP000288547"/>
    </source>
</evidence>
<dbReference type="OrthoDB" id="5117295at2"/>
<evidence type="ECO:0000256" key="1">
    <source>
        <dbReference type="SAM" id="MobiDB-lite"/>
    </source>
</evidence>
<keyword evidence="4" id="KW-1185">Reference proteome</keyword>
<feature type="chain" id="PRO_5038686249" evidence="2">
    <location>
        <begin position="34"/>
        <end position="177"/>
    </location>
</feature>
<feature type="compositionally biased region" description="Polar residues" evidence="1">
    <location>
        <begin position="43"/>
        <end position="53"/>
    </location>
</feature>
<dbReference type="EMBL" id="RZNB01000003">
    <property type="protein sequence ID" value="RWZ50985.1"/>
    <property type="molecule type" value="Genomic_DNA"/>
</dbReference>
<name>A0A3S3Z8B1_9MICO</name>
<feature type="signal peptide" evidence="2">
    <location>
        <begin position="1"/>
        <end position="33"/>
    </location>
</feature>
<feature type="region of interest" description="Disordered" evidence="1">
    <location>
        <begin position="37"/>
        <end position="56"/>
    </location>
</feature>
<comment type="caution">
    <text evidence="3">The sequence shown here is derived from an EMBL/GenBank/DDBJ whole genome shotgun (WGS) entry which is preliminary data.</text>
</comment>